<dbReference type="Proteomes" id="UP000271031">
    <property type="component" value="Unassembled WGS sequence"/>
</dbReference>
<keyword evidence="3" id="KW-1185">Reference proteome</keyword>
<dbReference type="SUPFAM" id="SSF53756">
    <property type="entry name" value="UDP-Glycosyltransferase/glycogen phosphorylase"/>
    <property type="match status" value="1"/>
</dbReference>
<organism evidence="2 3">
    <name type="scientific">Brevibacillus fluminis</name>
    <dbReference type="NCBI Taxonomy" id="511487"/>
    <lineage>
        <taxon>Bacteria</taxon>
        <taxon>Bacillati</taxon>
        <taxon>Bacillota</taxon>
        <taxon>Bacilli</taxon>
        <taxon>Bacillales</taxon>
        <taxon>Paenibacillaceae</taxon>
        <taxon>Brevibacillus</taxon>
    </lineage>
</organism>
<comment type="caution">
    <text evidence="2">The sequence shown here is derived from an EMBL/GenBank/DDBJ whole genome shotgun (WGS) entry which is preliminary data.</text>
</comment>
<keyword evidence="2" id="KW-0808">Transferase</keyword>
<dbReference type="Gene3D" id="3.40.50.2000">
    <property type="entry name" value="Glycogen Phosphorylase B"/>
    <property type="match status" value="2"/>
</dbReference>
<evidence type="ECO:0000259" key="1">
    <source>
        <dbReference type="Pfam" id="PF13579"/>
    </source>
</evidence>
<dbReference type="PANTHER" id="PTHR12526:SF622">
    <property type="entry name" value="GLYCOSYLTRANSFERASE (GROUP I)"/>
    <property type="match status" value="1"/>
</dbReference>
<name>A0A3M8DJ26_9BACL</name>
<dbReference type="RefSeq" id="WP_122919073.1">
    <property type="nucleotide sequence ID" value="NZ_RHHQ01000012.1"/>
</dbReference>
<dbReference type="AlphaFoldDB" id="A0A3M8DJ26"/>
<gene>
    <name evidence="2" type="ORF">EDM56_17085</name>
</gene>
<dbReference type="GO" id="GO:0016740">
    <property type="term" value="F:transferase activity"/>
    <property type="evidence" value="ECO:0007669"/>
    <property type="project" value="UniProtKB-KW"/>
</dbReference>
<dbReference type="Pfam" id="PF13692">
    <property type="entry name" value="Glyco_trans_1_4"/>
    <property type="match status" value="1"/>
</dbReference>
<dbReference type="CDD" id="cd03794">
    <property type="entry name" value="GT4_WbuB-like"/>
    <property type="match status" value="1"/>
</dbReference>
<dbReference type="EMBL" id="RHHQ01000012">
    <property type="protein sequence ID" value="RNB87375.1"/>
    <property type="molecule type" value="Genomic_DNA"/>
</dbReference>
<dbReference type="Pfam" id="PF13579">
    <property type="entry name" value="Glyco_trans_4_4"/>
    <property type="match status" value="1"/>
</dbReference>
<accession>A0A3M8DJ26</accession>
<dbReference type="OrthoDB" id="9811902at2"/>
<evidence type="ECO:0000313" key="2">
    <source>
        <dbReference type="EMBL" id="RNB87375.1"/>
    </source>
</evidence>
<proteinExistence type="predicted"/>
<feature type="domain" description="Glycosyltransferase subfamily 4-like N-terminal" evidence="1">
    <location>
        <begin position="16"/>
        <end position="201"/>
    </location>
</feature>
<dbReference type="PANTHER" id="PTHR12526">
    <property type="entry name" value="GLYCOSYLTRANSFERASE"/>
    <property type="match status" value="1"/>
</dbReference>
<evidence type="ECO:0000313" key="3">
    <source>
        <dbReference type="Proteomes" id="UP000271031"/>
    </source>
</evidence>
<dbReference type="InterPro" id="IPR028098">
    <property type="entry name" value="Glyco_trans_4-like_N"/>
</dbReference>
<sequence>MNIMFINPYAGSMRYGMQLRPYYLAKKWVKIGHQVTIVAATYAHVRTHQPNPSGGIAEEEEDGIRYVWLPTMEYEGNGLKRVINMMQFSWALLRLRKQLAERYQPDVVVASSPHPFSIFGAEKIARQTGAKLVFEVRDLWPLTLIELGHKSPWHPFIMLMQYAENYAYRKADKVVSLLPKADRYMILHGMEPHKFTYLPNGIDVDEWQQVLEGGVPELHRETIARYKAEGRFLLAYTGSHGLADSLHHLVAAADELRDQPVGFLCVGHGPEKPALEQLAVERGLDNVAFLPPVSKAALLELLTQMDVLYIGWKREEMYRFGVSPNKLFDYMMAAKPVIHAIEAGNDPVAASGCGITIPPEDPQAIAQAISTLRAMSGKERAEMGMRGREYVLAEHNLEQLAARFLADM</sequence>
<protein>
    <submittedName>
        <fullName evidence="2">Glycosyltransferase WbuB</fullName>
    </submittedName>
</protein>
<reference evidence="2 3" key="1">
    <citation type="submission" date="2018-10" db="EMBL/GenBank/DDBJ databases">
        <title>Phylogenomics of Brevibacillus.</title>
        <authorList>
            <person name="Dunlap C."/>
        </authorList>
    </citation>
    <scope>NUCLEOTIDE SEQUENCE [LARGE SCALE GENOMIC DNA]</scope>
    <source>
        <strain evidence="2 3">JCM 15716</strain>
    </source>
</reference>